<protein>
    <submittedName>
        <fullName evidence="1">Uncharacterized protein</fullName>
    </submittedName>
</protein>
<dbReference type="Proteomes" id="UP000245697">
    <property type="component" value="Unassembled WGS sequence"/>
</dbReference>
<keyword evidence="2" id="KW-1185">Reference proteome</keyword>
<dbReference type="EMBL" id="QGGR01000032">
    <property type="protein sequence ID" value="PWK31684.1"/>
    <property type="molecule type" value="Genomic_DNA"/>
</dbReference>
<evidence type="ECO:0000313" key="2">
    <source>
        <dbReference type="Proteomes" id="UP000245697"/>
    </source>
</evidence>
<gene>
    <name evidence="1" type="ORF">BC793_13233</name>
</gene>
<organism evidence="1 2">
    <name type="scientific">Actinoplanes xinjiangensis</name>
    <dbReference type="NCBI Taxonomy" id="512350"/>
    <lineage>
        <taxon>Bacteria</taxon>
        <taxon>Bacillati</taxon>
        <taxon>Actinomycetota</taxon>
        <taxon>Actinomycetes</taxon>
        <taxon>Micromonosporales</taxon>
        <taxon>Micromonosporaceae</taxon>
        <taxon>Actinoplanes</taxon>
    </lineage>
</organism>
<dbReference type="RefSeq" id="WP_109602084.1">
    <property type="nucleotide sequence ID" value="NZ_BONA01000088.1"/>
</dbReference>
<comment type="caution">
    <text evidence="1">The sequence shown here is derived from an EMBL/GenBank/DDBJ whole genome shotgun (WGS) entry which is preliminary data.</text>
</comment>
<dbReference type="AlphaFoldDB" id="A0A316F4Z3"/>
<proteinExistence type="predicted"/>
<name>A0A316F4Z3_9ACTN</name>
<evidence type="ECO:0000313" key="1">
    <source>
        <dbReference type="EMBL" id="PWK31684.1"/>
    </source>
</evidence>
<reference evidence="1 2" key="1">
    <citation type="submission" date="2018-05" db="EMBL/GenBank/DDBJ databases">
        <title>Genomic Encyclopedia of Archaeal and Bacterial Type Strains, Phase II (KMG-II): from individual species to whole genera.</title>
        <authorList>
            <person name="Goeker M."/>
        </authorList>
    </citation>
    <scope>NUCLEOTIDE SEQUENCE [LARGE SCALE GENOMIC DNA]</scope>
    <source>
        <strain evidence="1 2">DSM 45184</strain>
    </source>
</reference>
<sequence>MPTWEYGQLSILSHVTVPVEQRERRRLRTRTTVVAADVWTAEWVTSLLAEPVHWEACSHHEVLNWLAMLSNDGWDLLTADLPSGRYLFRRFHQI</sequence>
<accession>A0A316F4Z3</accession>